<dbReference type="GO" id="GO:0005384">
    <property type="term" value="F:manganese ion transmembrane transporter activity"/>
    <property type="evidence" value="ECO:0007669"/>
    <property type="project" value="TreeGrafter"/>
</dbReference>
<dbReference type="PANTHER" id="PTHR12608:SF1">
    <property type="entry name" value="TRANSMEMBRANE PROTEIN 165"/>
    <property type="match status" value="1"/>
</dbReference>
<keyword evidence="9" id="KW-1185">Reference proteome</keyword>
<dbReference type="EnsemblPlants" id="evm.model.10.784">
    <property type="protein sequence ID" value="cds.evm.model.10.784"/>
    <property type="gene ID" value="evm.TU.10.784"/>
</dbReference>
<proteinExistence type="inferred from homology"/>
<evidence type="ECO:0000256" key="1">
    <source>
        <dbReference type="ARBA" id="ARBA00004141"/>
    </source>
</evidence>
<dbReference type="Pfam" id="PF01169">
    <property type="entry name" value="GDT1"/>
    <property type="match status" value="2"/>
</dbReference>
<protein>
    <recommendedName>
        <fullName evidence="10">GDT1 family protein</fullName>
    </recommendedName>
</protein>
<keyword evidence="5 7" id="KW-0472">Membrane</keyword>
<evidence type="ECO:0000256" key="6">
    <source>
        <dbReference type="SAM" id="MobiDB-lite"/>
    </source>
</evidence>
<dbReference type="GO" id="GO:0032468">
    <property type="term" value="P:Golgi calcium ion homeostasis"/>
    <property type="evidence" value="ECO:0007669"/>
    <property type="project" value="TreeGrafter"/>
</dbReference>
<accession>A0A803QQD2</accession>
<dbReference type="EMBL" id="UZAU01000811">
    <property type="status" value="NOT_ANNOTATED_CDS"/>
    <property type="molecule type" value="Genomic_DNA"/>
</dbReference>
<keyword evidence="4 7" id="KW-1133">Transmembrane helix</keyword>
<evidence type="ECO:0008006" key="10">
    <source>
        <dbReference type="Google" id="ProtNLM"/>
    </source>
</evidence>
<name>A0A803QQD2_CANSA</name>
<dbReference type="GO" id="GO:0005794">
    <property type="term" value="C:Golgi apparatus"/>
    <property type="evidence" value="ECO:0007669"/>
    <property type="project" value="TreeGrafter"/>
</dbReference>
<comment type="similarity">
    <text evidence="2">Belongs to the GDT1 family.</text>
</comment>
<evidence type="ECO:0000256" key="7">
    <source>
        <dbReference type="SAM" id="Phobius"/>
    </source>
</evidence>
<dbReference type="GO" id="GO:0032472">
    <property type="term" value="P:Golgi calcium ion transport"/>
    <property type="evidence" value="ECO:0007669"/>
    <property type="project" value="TreeGrafter"/>
</dbReference>
<sequence>MSSVVQGFTKSLAMTVLSEIGDKTFFAAAILAMRHPRRLVLTGCLSALVVMTILSAVVGWAAPNLISRKLTHHVTTLLFFGFGLWSLWDAFTGEGEAEDLAEVEAKLDADFKSNSGTAKTNSKDVDEKKKQKRPFLTQFFSPILLKAFSITFFGEWGDKSQLATIGLAADENPIGVVLGGIFWASARIFKRVGATHLALSKWNRCQFGKLDNRIARLEGHLNSIQSLLSGSRVWAEELETRKSLNEALRCRALYWQQRSRLSWIKDGDKCSKFFTTAIIKNRRNEIEAIMNKDGVWLSNRKGHWEGILGFLGKYLQRHDIWAGGMLRPPDLGPLLPPGAKGFASVRGNSISNLVTSERPTHSSRKGTQVKATGRTGKKGSLVWVPKPQSALPCKISHGFDGLGNYSSKFSLRFEKTYEDMSFFDEHSNVYKGPVFAIKDAKVNCVSDGTLDEPMASNEMEKMCVLRSLLLIPSRGLNAMNVTLIPKVPSPKKVSQFKPISLYNVVYKVSNIIPECDIRQGDPLSPYLFIWAANNLSRILENALDIGAIRGIKLSRNGPRLSHLLFADD</sequence>
<comment type="subcellular location">
    <subcellularLocation>
        <location evidence="1">Membrane</location>
        <topology evidence="1">Multi-pass membrane protein</topology>
    </subcellularLocation>
</comment>
<dbReference type="GO" id="GO:0015085">
    <property type="term" value="F:calcium ion transmembrane transporter activity"/>
    <property type="evidence" value="ECO:0007669"/>
    <property type="project" value="TreeGrafter"/>
</dbReference>
<keyword evidence="3 7" id="KW-0812">Transmembrane</keyword>
<evidence type="ECO:0000256" key="5">
    <source>
        <dbReference type="ARBA" id="ARBA00023136"/>
    </source>
</evidence>
<evidence type="ECO:0000256" key="3">
    <source>
        <dbReference type="ARBA" id="ARBA00022692"/>
    </source>
</evidence>
<evidence type="ECO:0000313" key="8">
    <source>
        <dbReference type="EnsemblPlants" id="cds.evm.model.10.784"/>
    </source>
</evidence>
<dbReference type="PANTHER" id="PTHR12608">
    <property type="entry name" value="TRANSMEMBRANE PROTEIN HTP-1 RELATED"/>
    <property type="match status" value="1"/>
</dbReference>
<reference evidence="8" key="1">
    <citation type="submission" date="2021-03" db="UniProtKB">
        <authorList>
            <consortium name="EnsemblPlants"/>
        </authorList>
    </citation>
    <scope>IDENTIFICATION</scope>
</reference>
<dbReference type="InterPro" id="IPR001727">
    <property type="entry name" value="GDT1-like"/>
</dbReference>
<evidence type="ECO:0000256" key="2">
    <source>
        <dbReference type="ARBA" id="ARBA00009190"/>
    </source>
</evidence>
<dbReference type="Gramene" id="evm.model.10.784">
    <property type="protein sequence ID" value="cds.evm.model.10.784"/>
    <property type="gene ID" value="evm.TU.10.784"/>
</dbReference>
<dbReference type="GO" id="GO:0016020">
    <property type="term" value="C:membrane"/>
    <property type="evidence" value="ECO:0007669"/>
    <property type="project" value="UniProtKB-SubCell"/>
</dbReference>
<dbReference type="AlphaFoldDB" id="A0A803QQD2"/>
<dbReference type="Proteomes" id="UP000596661">
    <property type="component" value="Unassembled WGS sequence"/>
</dbReference>
<evidence type="ECO:0000313" key="9">
    <source>
        <dbReference type="Proteomes" id="UP000596661"/>
    </source>
</evidence>
<feature type="transmembrane region" description="Helical" evidence="7">
    <location>
        <begin position="39"/>
        <end position="62"/>
    </location>
</feature>
<organism evidence="8 9">
    <name type="scientific">Cannabis sativa</name>
    <name type="common">Hemp</name>
    <name type="synonym">Marijuana</name>
    <dbReference type="NCBI Taxonomy" id="3483"/>
    <lineage>
        <taxon>Eukaryota</taxon>
        <taxon>Viridiplantae</taxon>
        <taxon>Streptophyta</taxon>
        <taxon>Embryophyta</taxon>
        <taxon>Tracheophyta</taxon>
        <taxon>Spermatophyta</taxon>
        <taxon>Magnoliopsida</taxon>
        <taxon>eudicotyledons</taxon>
        <taxon>Gunneridae</taxon>
        <taxon>Pentapetalae</taxon>
        <taxon>rosids</taxon>
        <taxon>fabids</taxon>
        <taxon>Rosales</taxon>
        <taxon>Cannabaceae</taxon>
        <taxon>Cannabis</taxon>
    </lineage>
</organism>
<evidence type="ECO:0000256" key="4">
    <source>
        <dbReference type="ARBA" id="ARBA00022989"/>
    </source>
</evidence>
<feature type="region of interest" description="Disordered" evidence="6">
    <location>
        <begin position="356"/>
        <end position="378"/>
    </location>
</feature>